<proteinExistence type="predicted"/>
<dbReference type="InterPro" id="IPR050832">
    <property type="entry name" value="Bact_Acetyltransf"/>
</dbReference>
<accession>M1WRU9</accession>
<dbReference type="InterPro" id="IPR000182">
    <property type="entry name" value="GNAT_dom"/>
</dbReference>
<dbReference type="SUPFAM" id="SSF55729">
    <property type="entry name" value="Acyl-CoA N-acyltransferases (Nat)"/>
    <property type="match status" value="1"/>
</dbReference>
<protein>
    <submittedName>
        <fullName evidence="4">GCN5-related N-acetyltransferase</fullName>
    </submittedName>
</protein>
<dbReference type="PANTHER" id="PTHR43877">
    <property type="entry name" value="AMINOALKYLPHOSPHONATE N-ACETYLTRANSFERASE-RELATED-RELATED"/>
    <property type="match status" value="1"/>
</dbReference>
<dbReference type="CDD" id="cd04301">
    <property type="entry name" value="NAT_SF"/>
    <property type="match status" value="1"/>
</dbReference>
<dbReference type="InterPro" id="IPR016181">
    <property type="entry name" value="Acyl_CoA_acyltransferase"/>
</dbReference>
<dbReference type="GO" id="GO:0016747">
    <property type="term" value="F:acyltransferase activity, transferring groups other than amino-acyl groups"/>
    <property type="evidence" value="ECO:0007669"/>
    <property type="project" value="InterPro"/>
</dbReference>
<dbReference type="RefSeq" id="WP_015414573.1">
    <property type="nucleotide sequence ID" value="NC_020409.1"/>
</dbReference>
<reference evidence="4 5" key="1">
    <citation type="journal article" date="2013" name="PLoS ONE">
        <title>The first genomic and proteomic characterization of a deep-sea sulfate reducer: insights into the piezophilic lifestyle of Desulfovibrio piezophilus.</title>
        <authorList>
            <person name="Pradel N."/>
            <person name="Ji B."/>
            <person name="Gimenez G."/>
            <person name="Talla E."/>
            <person name="Lenoble P."/>
            <person name="Garel M."/>
            <person name="Tamburini C."/>
            <person name="Fourquet P."/>
            <person name="Lebrun R."/>
            <person name="Bertin P."/>
            <person name="Denis Y."/>
            <person name="Pophillat M."/>
            <person name="Barbe V."/>
            <person name="Ollivier B."/>
            <person name="Dolla A."/>
        </authorList>
    </citation>
    <scope>NUCLEOTIDE SEQUENCE [LARGE SCALE GENOMIC DNA]</scope>
    <source>
        <strain evidence="5">DSM 10523 / SB164P1</strain>
    </source>
</reference>
<dbReference type="STRING" id="1322246.BN4_11290"/>
<dbReference type="PATRIC" id="fig|879567.3.peg.1339"/>
<dbReference type="Pfam" id="PF00583">
    <property type="entry name" value="Acetyltransf_1"/>
    <property type="match status" value="1"/>
</dbReference>
<keyword evidence="1 4" id="KW-0808">Transferase</keyword>
<organism evidence="4 5">
    <name type="scientific">Pseudodesulfovibrio piezophilus (strain DSM 21447 / JCM 15486 / C1TLV30)</name>
    <name type="common">Desulfovibrio piezophilus</name>
    <dbReference type="NCBI Taxonomy" id="1322246"/>
    <lineage>
        <taxon>Bacteria</taxon>
        <taxon>Pseudomonadati</taxon>
        <taxon>Thermodesulfobacteriota</taxon>
        <taxon>Desulfovibrionia</taxon>
        <taxon>Desulfovibrionales</taxon>
        <taxon>Desulfovibrionaceae</taxon>
    </lineage>
</organism>
<dbReference type="Gene3D" id="3.40.630.30">
    <property type="match status" value="1"/>
</dbReference>
<dbReference type="AlphaFoldDB" id="M1WRU9"/>
<name>M1WRU9_PSEP2</name>
<evidence type="ECO:0000313" key="4">
    <source>
        <dbReference type="EMBL" id="CCH48527.1"/>
    </source>
</evidence>
<sequence length="163" mass="18925">MSTPYTRSATEDDVFAMEQIMRDAFENSYAHFMPEQYVRAWFDTNQAQKSVRVGLGRAGVTEIMGRVVGFVMYLDNTITQLWVDPKYTRKGAGRALVEWIEGEYRTKGYPTITLYCYEANRDALEFYKKLRFRRASTFQSQDVQGGPVPVYTMLKMVSKFKNT</sequence>
<dbReference type="BioCyc" id="DPIE1322246:BN4_RS06465-MONOMER"/>
<evidence type="ECO:0000256" key="2">
    <source>
        <dbReference type="ARBA" id="ARBA00023315"/>
    </source>
</evidence>
<dbReference type="HOGENOM" id="CLU_137734_0_0_7"/>
<feature type="domain" description="N-acetyltransferase" evidence="3">
    <location>
        <begin position="4"/>
        <end position="158"/>
    </location>
</feature>
<dbReference type="eggNOG" id="COG0456">
    <property type="taxonomic scope" value="Bacteria"/>
</dbReference>
<evidence type="ECO:0000313" key="5">
    <source>
        <dbReference type="Proteomes" id="UP000011724"/>
    </source>
</evidence>
<dbReference type="EMBL" id="FO203427">
    <property type="protein sequence ID" value="CCH48527.1"/>
    <property type="molecule type" value="Genomic_DNA"/>
</dbReference>
<reference evidence="5" key="2">
    <citation type="journal article" date="2013" name="Stand. Genomic Sci.">
        <title>Complete genome sequence of Desulfocapsa sulfexigens, a marine deltaproteobacterium specialized in disproportionating inorganic sulfur compounds.</title>
        <authorList>
            <person name="Finster K.W."/>
            <person name="Kjeldsen K.U."/>
            <person name="Kube M."/>
            <person name="Reinhardt R."/>
            <person name="Mussmann M."/>
            <person name="Amann R."/>
            <person name="Schreiber L."/>
        </authorList>
    </citation>
    <scope>NUCLEOTIDE SEQUENCE [LARGE SCALE GENOMIC DNA]</scope>
    <source>
        <strain evidence="5">DSM 10523 / SB164P1</strain>
    </source>
</reference>
<dbReference type="Proteomes" id="UP000011724">
    <property type="component" value="Chromosome"/>
</dbReference>
<keyword evidence="2" id="KW-0012">Acyltransferase</keyword>
<evidence type="ECO:0000256" key="1">
    <source>
        <dbReference type="ARBA" id="ARBA00022679"/>
    </source>
</evidence>
<gene>
    <name evidence="4" type="ordered locus">BN4_11290</name>
</gene>
<keyword evidence="5" id="KW-1185">Reference proteome</keyword>
<dbReference type="PROSITE" id="PS51186">
    <property type="entry name" value="GNAT"/>
    <property type="match status" value="1"/>
</dbReference>
<dbReference type="KEGG" id="dpi:BN4_11290"/>
<dbReference type="OrthoDB" id="5456308at2"/>
<evidence type="ECO:0000259" key="3">
    <source>
        <dbReference type="PROSITE" id="PS51186"/>
    </source>
</evidence>